<name>A0A1J5R7P5_9ZZZZ</name>
<evidence type="ECO:0000256" key="2">
    <source>
        <dbReference type="ARBA" id="ARBA00006337"/>
    </source>
</evidence>
<dbReference type="InterPro" id="IPR046342">
    <property type="entry name" value="CBS_dom_sf"/>
</dbReference>
<keyword evidence="4 9" id="KW-0812">Transmembrane</keyword>
<dbReference type="Gene3D" id="3.10.580.10">
    <property type="entry name" value="CBS-domain"/>
    <property type="match status" value="1"/>
</dbReference>
<keyword evidence="7" id="KW-0129">CBS domain</keyword>
<sequence>MEDIPLSAQLVALIVLLAVAGFFSLAETAMMAANRYRLRAKRQAGQRGAKMALELLAKTNKLLGIILLFNTLTNAAAATLAGLITVRMFGEQKWALGAGTLIITFLILVFAEITPKVIGATYPDRLAAGVSYVLTPLLRLFNPVIAVVNLFVTGVLTLLRLNTGASHEIQQMSPEELRALVLEGSHFIPHQHQTMLLNLFDLERISVEDIMKPRGEIEAIDIGAPLEKIREQIGTSFHRRLPVYEDDPSNIVGILLQRRLLASALAGELSTENLREHLAEPYFIPAATPIYAQLQFFKENRQRFGLVVDEYGELEGLVTLEDIIEEIIGKFTTSVPGGSPELAWSTADGEKSVLVDGGRSLRELNRALDLNFPLDGPKTLNGLILEHLQDIPESGLSVKISGVPMEIVQTQDRRIRMVRIFRPPGPTV</sequence>
<organism evidence="12">
    <name type="scientific">mine drainage metagenome</name>
    <dbReference type="NCBI Taxonomy" id="410659"/>
    <lineage>
        <taxon>unclassified sequences</taxon>
        <taxon>metagenomes</taxon>
        <taxon>ecological metagenomes</taxon>
    </lineage>
</organism>
<protein>
    <submittedName>
        <fullName evidence="12">Magnesium and cobalt efflux protein CorC</fullName>
    </submittedName>
</protein>
<dbReference type="Pfam" id="PF00571">
    <property type="entry name" value="CBS"/>
    <property type="match status" value="2"/>
</dbReference>
<feature type="transmembrane region" description="Helical" evidence="9">
    <location>
        <begin position="94"/>
        <end position="114"/>
    </location>
</feature>
<evidence type="ECO:0000256" key="6">
    <source>
        <dbReference type="ARBA" id="ARBA00022989"/>
    </source>
</evidence>
<evidence type="ECO:0000256" key="7">
    <source>
        <dbReference type="ARBA" id="ARBA00023122"/>
    </source>
</evidence>
<dbReference type="CDD" id="cd04590">
    <property type="entry name" value="CBS_pair_CorC_HlyC_assoc"/>
    <property type="match status" value="1"/>
</dbReference>
<feature type="transmembrane region" description="Helical" evidence="9">
    <location>
        <begin position="62"/>
        <end position="88"/>
    </location>
</feature>
<dbReference type="InterPro" id="IPR000644">
    <property type="entry name" value="CBS_dom"/>
</dbReference>
<keyword evidence="8 9" id="KW-0472">Membrane</keyword>
<proteinExistence type="inferred from homology"/>
<dbReference type="InterPro" id="IPR044751">
    <property type="entry name" value="Ion_transp-like_CBS"/>
</dbReference>
<evidence type="ECO:0000256" key="4">
    <source>
        <dbReference type="ARBA" id="ARBA00022692"/>
    </source>
</evidence>
<feature type="transmembrane region" description="Helical" evidence="9">
    <location>
        <begin position="6"/>
        <end position="33"/>
    </location>
</feature>
<dbReference type="Pfam" id="PF03471">
    <property type="entry name" value="CorC_HlyC"/>
    <property type="match status" value="1"/>
</dbReference>
<dbReference type="SMART" id="SM01091">
    <property type="entry name" value="CorC_HlyC"/>
    <property type="match status" value="1"/>
</dbReference>
<dbReference type="PROSITE" id="PS51371">
    <property type="entry name" value="CBS"/>
    <property type="match status" value="2"/>
</dbReference>
<feature type="domain" description="CBS" evidence="10">
    <location>
        <begin position="211"/>
        <end position="271"/>
    </location>
</feature>
<dbReference type="PANTHER" id="PTHR22777">
    <property type="entry name" value="HEMOLYSIN-RELATED"/>
    <property type="match status" value="1"/>
</dbReference>
<dbReference type="EMBL" id="MLJW01000246">
    <property type="protein sequence ID" value="OIQ91897.1"/>
    <property type="molecule type" value="Genomic_DNA"/>
</dbReference>
<evidence type="ECO:0000313" key="12">
    <source>
        <dbReference type="EMBL" id="OIQ91897.1"/>
    </source>
</evidence>
<dbReference type="InterPro" id="IPR036318">
    <property type="entry name" value="FAD-bd_PCMH-like_sf"/>
</dbReference>
<comment type="subcellular location">
    <subcellularLocation>
        <location evidence="1">Cell membrane</location>
        <topology evidence="1">Multi-pass membrane protein</topology>
    </subcellularLocation>
</comment>
<feature type="domain" description="CBS" evidence="10">
    <location>
        <begin position="274"/>
        <end position="334"/>
    </location>
</feature>
<evidence type="ECO:0000259" key="10">
    <source>
        <dbReference type="PROSITE" id="PS51371"/>
    </source>
</evidence>
<dbReference type="InterPro" id="IPR002550">
    <property type="entry name" value="CNNM"/>
</dbReference>
<dbReference type="Pfam" id="PF01595">
    <property type="entry name" value="CNNM"/>
    <property type="match status" value="1"/>
</dbReference>
<dbReference type="InterPro" id="IPR016169">
    <property type="entry name" value="FAD-bd_PCMH_sub2"/>
</dbReference>
<evidence type="ECO:0000256" key="1">
    <source>
        <dbReference type="ARBA" id="ARBA00004651"/>
    </source>
</evidence>
<dbReference type="SUPFAM" id="SSF54631">
    <property type="entry name" value="CBS-domain pair"/>
    <property type="match status" value="1"/>
</dbReference>
<feature type="transmembrane region" description="Helical" evidence="9">
    <location>
        <begin position="126"/>
        <end position="152"/>
    </location>
</feature>
<dbReference type="AlphaFoldDB" id="A0A1J5R7P5"/>
<keyword evidence="5" id="KW-0677">Repeat</keyword>
<dbReference type="GO" id="GO:0050660">
    <property type="term" value="F:flavin adenine dinucleotide binding"/>
    <property type="evidence" value="ECO:0007669"/>
    <property type="project" value="InterPro"/>
</dbReference>
<dbReference type="GO" id="GO:0005886">
    <property type="term" value="C:plasma membrane"/>
    <property type="evidence" value="ECO:0007669"/>
    <property type="project" value="UniProtKB-SubCell"/>
</dbReference>
<keyword evidence="6 9" id="KW-1133">Transmembrane helix</keyword>
<evidence type="ECO:0000256" key="5">
    <source>
        <dbReference type="ARBA" id="ARBA00022737"/>
    </source>
</evidence>
<dbReference type="InterPro" id="IPR005170">
    <property type="entry name" value="Transptr-assoc_dom"/>
</dbReference>
<dbReference type="PROSITE" id="PS51846">
    <property type="entry name" value="CNNM"/>
    <property type="match status" value="1"/>
</dbReference>
<evidence type="ECO:0000256" key="3">
    <source>
        <dbReference type="ARBA" id="ARBA00022475"/>
    </source>
</evidence>
<gene>
    <name evidence="12" type="primary">corC_17</name>
    <name evidence="12" type="ORF">GALL_261750</name>
</gene>
<accession>A0A1J5R7P5</accession>
<dbReference type="SUPFAM" id="SSF56176">
    <property type="entry name" value="FAD-binding/transporter-associated domain-like"/>
    <property type="match status" value="1"/>
</dbReference>
<evidence type="ECO:0000256" key="8">
    <source>
        <dbReference type="ARBA" id="ARBA00023136"/>
    </source>
</evidence>
<dbReference type="PANTHER" id="PTHR22777:SF32">
    <property type="entry name" value="UPF0053 INNER MEMBRANE PROTEIN YFJD"/>
    <property type="match status" value="1"/>
</dbReference>
<evidence type="ECO:0000256" key="9">
    <source>
        <dbReference type="SAM" id="Phobius"/>
    </source>
</evidence>
<feature type="domain" description="CNNM transmembrane" evidence="11">
    <location>
        <begin position="2"/>
        <end position="192"/>
    </location>
</feature>
<reference evidence="12" key="1">
    <citation type="submission" date="2016-10" db="EMBL/GenBank/DDBJ databases">
        <title>Sequence of Gallionella enrichment culture.</title>
        <authorList>
            <person name="Poehlein A."/>
            <person name="Muehling M."/>
            <person name="Daniel R."/>
        </authorList>
    </citation>
    <scope>NUCLEOTIDE SEQUENCE</scope>
</reference>
<comment type="similarity">
    <text evidence="2">Belongs to the UPF0053 family.</text>
</comment>
<comment type="caution">
    <text evidence="12">The sequence shown here is derived from an EMBL/GenBank/DDBJ whole genome shotgun (WGS) entry which is preliminary data.</text>
</comment>
<dbReference type="Gene3D" id="3.30.465.10">
    <property type="match status" value="1"/>
</dbReference>
<evidence type="ECO:0000259" key="11">
    <source>
        <dbReference type="PROSITE" id="PS51846"/>
    </source>
</evidence>
<keyword evidence="3" id="KW-1003">Cell membrane</keyword>